<feature type="non-terminal residue" evidence="2">
    <location>
        <position position="90"/>
    </location>
</feature>
<protein>
    <submittedName>
        <fullName evidence="2">Uncharacterized protein</fullName>
    </submittedName>
</protein>
<accession>A0A6J4PLE3</accession>
<reference evidence="2" key="1">
    <citation type="submission" date="2020-02" db="EMBL/GenBank/DDBJ databases">
        <authorList>
            <person name="Meier V. D."/>
        </authorList>
    </citation>
    <scope>NUCLEOTIDE SEQUENCE</scope>
    <source>
        <strain evidence="2">AVDCRST_MAG03</strain>
    </source>
</reference>
<proteinExistence type="predicted"/>
<feature type="compositionally biased region" description="Basic residues" evidence="1">
    <location>
        <begin position="40"/>
        <end position="49"/>
    </location>
</feature>
<feature type="compositionally biased region" description="Basic and acidic residues" evidence="1">
    <location>
        <begin position="50"/>
        <end position="62"/>
    </location>
</feature>
<feature type="region of interest" description="Disordered" evidence="1">
    <location>
        <begin position="1"/>
        <end position="90"/>
    </location>
</feature>
<feature type="non-terminal residue" evidence="2">
    <location>
        <position position="1"/>
    </location>
</feature>
<gene>
    <name evidence="2" type="ORF">AVDCRST_MAG03-2386</name>
</gene>
<organism evidence="2">
    <name type="scientific">uncultured Rubrobacteraceae bacterium</name>
    <dbReference type="NCBI Taxonomy" id="349277"/>
    <lineage>
        <taxon>Bacteria</taxon>
        <taxon>Bacillati</taxon>
        <taxon>Actinomycetota</taxon>
        <taxon>Rubrobacteria</taxon>
        <taxon>Rubrobacterales</taxon>
        <taxon>Rubrobacteraceae</taxon>
        <taxon>environmental samples</taxon>
    </lineage>
</organism>
<evidence type="ECO:0000256" key="1">
    <source>
        <dbReference type="SAM" id="MobiDB-lite"/>
    </source>
</evidence>
<feature type="compositionally biased region" description="Basic residues" evidence="1">
    <location>
        <begin position="19"/>
        <end position="29"/>
    </location>
</feature>
<sequence>EVERGQGSAGGRSLEGRGAHRGLPRRARPVGRELRGASGRARRGRRAQRRGQDHAPEGRHGFDGAGGGTRAGLRQAFREGPPVGRLRPAE</sequence>
<evidence type="ECO:0000313" key="2">
    <source>
        <dbReference type="EMBL" id="CAA9418656.1"/>
    </source>
</evidence>
<name>A0A6J4PLE3_9ACTN</name>
<dbReference type="EMBL" id="CADCUT010000148">
    <property type="protein sequence ID" value="CAA9418656.1"/>
    <property type="molecule type" value="Genomic_DNA"/>
</dbReference>
<dbReference type="AlphaFoldDB" id="A0A6J4PLE3"/>